<keyword evidence="2" id="KW-0344">Guanine-nucleotide releasing factor</keyword>
<keyword evidence="1" id="KW-0813">Transport</keyword>
<accession>A0A8H5HEE6</accession>
<dbReference type="PANTHER" id="PTHR10908">
    <property type="entry name" value="SEROTONIN N-ACETYLTRANSFERASE"/>
    <property type="match status" value="1"/>
</dbReference>
<dbReference type="GO" id="GO:0005085">
    <property type="term" value="F:guanyl-nucleotide exchange factor activity"/>
    <property type="evidence" value="ECO:0007669"/>
    <property type="project" value="UniProtKB-KW"/>
</dbReference>
<dbReference type="Proteomes" id="UP000565441">
    <property type="component" value="Unassembled WGS sequence"/>
</dbReference>
<dbReference type="InterPro" id="IPR016181">
    <property type="entry name" value="Acyl_CoA_acyltransferase"/>
</dbReference>
<dbReference type="InterPro" id="IPR000182">
    <property type="entry name" value="GNAT_dom"/>
</dbReference>
<dbReference type="GO" id="GO:0015031">
    <property type="term" value="P:protein transport"/>
    <property type="evidence" value="ECO:0007669"/>
    <property type="project" value="UniProtKB-KW"/>
</dbReference>
<dbReference type="InterPro" id="IPR011057">
    <property type="entry name" value="Mss4-like_sf"/>
</dbReference>
<dbReference type="Gene3D" id="2.170.150.10">
    <property type="entry name" value="Metal Binding Protein, Guanine Nucleotide Exchange Factor, Chain A"/>
    <property type="match status" value="1"/>
</dbReference>
<keyword evidence="3" id="KW-0808">Transferase</keyword>
<comment type="caution">
    <text evidence="7">The sequence shown here is derived from an EMBL/GenBank/DDBJ whole genome shotgun (WGS) entry which is preliminary data.</text>
</comment>
<dbReference type="InterPro" id="IPR007515">
    <property type="entry name" value="Mss4"/>
</dbReference>
<dbReference type="EMBL" id="JAACJP010000010">
    <property type="protein sequence ID" value="KAF5381611.1"/>
    <property type="molecule type" value="Genomic_DNA"/>
</dbReference>
<dbReference type="GO" id="GO:0004059">
    <property type="term" value="F:aralkylamine N-acetyltransferase activity"/>
    <property type="evidence" value="ECO:0007669"/>
    <property type="project" value="TreeGrafter"/>
</dbReference>
<protein>
    <recommendedName>
        <fullName evidence="6">N-acetyltransferase domain-containing protein</fullName>
    </recommendedName>
</protein>
<name>A0A8H5HEE6_9AGAR</name>
<evidence type="ECO:0000256" key="5">
    <source>
        <dbReference type="ARBA" id="ARBA00023315"/>
    </source>
</evidence>
<gene>
    <name evidence="7" type="ORF">D9615_005428</name>
</gene>
<dbReference type="PROSITE" id="PS51796">
    <property type="entry name" value="MSS4"/>
    <property type="match status" value="1"/>
</dbReference>
<dbReference type="Pfam" id="PF13673">
    <property type="entry name" value="Acetyltransf_10"/>
    <property type="match status" value="1"/>
</dbReference>
<proteinExistence type="predicted"/>
<dbReference type="AlphaFoldDB" id="A0A8H5HEE6"/>
<evidence type="ECO:0000259" key="6">
    <source>
        <dbReference type="PROSITE" id="PS51186"/>
    </source>
</evidence>
<evidence type="ECO:0000313" key="8">
    <source>
        <dbReference type="Proteomes" id="UP000565441"/>
    </source>
</evidence>
<dbReference type="GO" id="GO:0005737">
    <property type="term" value="C:cytoplasm"/>
    <property type="evidence" value="ECO:0007669"/>
    <property type="project" value="TreeGrafter"/>
</dbReference>
<feature type="domain" description="N-acetyltransferase" evidence="6">
    <location>
        <begin position="7"/>
        <end position="173"/>
    </location>
</feature>
<evidence type="ECO:0000256" key="2">
    <source>
        <dbReference type="ARBA" id="ARBA00022658"/>
    </source>
</evidence>
<dbReference type="SUPFAM" id="SSF51316">
    <property type="entry name" value="Mss4-like"/>
    <property type="match status" value="1"/>
</dbReference>
<dbReference type="PANTHER" id="PTHR10908:SF0">
    <property type="entry name" value="SEROTONIN N-ACETYLTRANSFERASE"/>
    <property type="match status" value="1"/>
</dbReference>
<keyword evidence="4" id="KW-0653">Protein transport</keyword>
<evidence type="ECO:0000256" key="1">
    <source>
        <dbReference type="ARBA" id="ARBA00022448"/>
    </source>
</evidence>
<reference evidence="7 8" key="1">
    <citation type="journal article" date="2020" name="ISME J.">
        <title>Uncovering the hidden diversity of litter-decomposition mechanisms in mushroom-forming fungi.</title>
        <authorList>
            <person name="Floudas D."/>
            <person name="Bentzer J."/>
            <person name="Ahren D."/>
            <person name="Johansson T."/>
            <person name="Persson P."/>
            <person name="Tunlid A."/>
        </authorList>
    </citation>
    <scope>NUCLEOTIDE SEQUENCE [LARGE SCALE GENOMIC DNA]</scope>
    <source>
        <strain evidence="7 8">CBS 661.87</strain>
    </source>
</reference>
<evidence type="ECO:0000256" key="4">
    <source>
        <dbReference type="ARBA" id="ARBA00022927"/>
    </source>
</evidence>
<dbReference type="Gene3D" id="3.40.630.30">
    <property type="match status" value="1"/>
</dbReference>
<dbReference type="PROSITE" id="PS51186">
    <property type="entry name" value="GNAT"/>
    <property type="match status" value="1"/>
</dbReference>
<dbReference type="GO" id="GO:0007264">
    <property type="term" value="P:small GTPase-mediated signal transduction"/>
    <property type="evidence" value="ECO:0007669"/>
    <property type="project" value="InterPro"/>
</dbReference>
<keyword evidence="5" id="KW-0012">Acyltransferase</keyword>
<organism evidence="7 8">
    <name type="scientific">Tricholomella constricta</name>
    <dbReference type="NCBI Taxonomy" id="117010"/>
    <lineage>
        <taxon>Eukaryota</taxon>
        <taxon>Fungi</taxon>
        <taxon>Dikarya</taxon>
        <taxon>Basidiomycota</taxon>
        <taxon>Agaricomycotina</taxon>
        <taxon>Agaricomycetes</taxon>
        <taxon>Agaricomycetidae</taxon>
        <taxon>Agaricales</taxon>
        <taxon>Tricholomatineae</taxon>
        <taxon>Lyophyllaceae</taxon>
        <taxon>Tricholomella</taxon>
    </lineage>
</organism>
<sequence length="345" mass="37857">MADASKIIYDWLASEDIAAALIIEQQGYPIDEAANLEAFEYRQSNAGDLFLGAYLAQPKGRELVGYVCSTLSPSESLTHESMSTHVPSSTSVCVHSVCVSPTQRRRKIGLNLLREYIRRLEAAQKGGLPYKRILLITHENLRQFYEQAGFEWVGKSSVVHGALPWYEMRKVFGSPETEIAPSSNPEPNPVQQVPAGIWDALQRASSAPRPTALPFSAFPGGTLDLVEPHSSKLGASVNKYDLLCPRIKCGSIILKRGVGQWVERASVQMEPGSLPSDSILAALPAPPETCQWWLITPSPMEFENIGFSRPVQHLQQNSTGVAEDETLGLRRMRFGAAGVERGGQQ</sequence>
<dbReference type="InterPro" id="IPR011323">
    <property type="entry name" value="Mss4/transl-control_tumour"/>
</dbReference>
<dbReference type="SUPFAM" id="SSF55729">
    <property type="entry name" value="Acyl-CoA N-acyltransferases (Nat)"/>
    <property type="match status" value="1"/>
</dbReference>
<dbReference type="InterPro" id="IPR051635">
    <property type="entry name" value="SNAT-like"/>
</dbReference>
<evidence type="ECO:0000256" key="3">
    <source>
        <dbReference type="ARBA" id="ARBA00022679"/>
    </source>
</evidence>
<keyword evidence="8" id="KW-1185">Reference proteome</keyword>
<evidence type="ECO:0000313" key="7">
    <source>
        <dbReference type="EMBL" id="KAF5381611.1"/>
    </source>
</evidence>
<dbReference type="OrthoDB" id="30840at2759"/>